<proteinExistence type="predicted"/>
<keyword evidence="4" id="KW-1185">Reference proteome</keyword>
<sequence length="152" mass="17026">MIRQLASVAMLALGLTGLAQAETQTETEIKALYEHFVSAQNARDLPRVRNALWDSPSFVWISDGKPFWGRDALIARMSAFQKAEIWSVMPDRTRARVVEVSPVSAVLYQPLRLTLGPRSNPKTIAFLVNVLCIRTPDGWRVAALYTTEENPN</sequence>
<evidence type="ECO:0000256" key="1">
    <source>
        <dbReference type="SAM" id="SignalP"/>
    </source>
</evidence>
<dbReference type="RefSeq" id="WP_181011876.1">
    <property type="nucleotide sequence ID" value="NZ_PQFZ01000008.1"/>
</dbReference>
<comment type="caution">
    <text evidence="3">The sequence shown here is derived from an EMBL/GenBank/DDBJ whole genome shotgun (WGS) entry which is preliminary data.</text>
</comment>
<feature type="domain" description="DUF4440" evidence="2">
    <location>
        <begin position="29"/>
        <end position="141"/>
    </location>
</feature>
<dbReference type="EMBL" id="PQFZ01000008">
    <property type="protein sequence ID" value="POR50804.1"/>
    <property type="molecule type" value="Genomic_DNA"/>
</dbReference>
<evidence type="ECO:0000313" key="4">
    <source>
        <dbReference type="Proteomes" id="UP000236919"/>
    </source>
</evidence>
<feature type="signal peptide" evidence="1">
    <location>
        <begin position="1"/>
        <end position="21"/>
    </location>
</feature>
<name>A0A2S4M7W7_9HYPH</name>
<evidence type="ECO:0000259" key="2">
    <source>
        <dbReference type="Pfam" id="PF14534"/>
    </source>
</evidence>
<accession>A0A2S4M7W7</accession>
<protein>
    <submittedName>
        <fullName evidence="3">Uncharacterized protein DUF4440</fullName>
    </submittedName>
</protein>
<dbReference type="Proteomes" id="UP000236919">
    <property type="component" value="Unassembled WGS sequence"/>
</dbReference>
<gene>
    <name evidence="3" type="ORF">CYD53_10852</name>
</gene>
<dbReference type="Pfam" id="PF14534">
    <property type="entry name" value="DUF4440"/>
    <property type="match status" value="1"/>
</dbReference>
<dbReference type="SUPFAM" id="SSF54427">
    <property type="entry name" value="NTF2-like"/>
    <property type="match status" value="1"/>
</dbReference>
<dbReference type="Gene3D" id="3.10.450.50">
    <property type="match status" value="1"/>
</dbReference>
<dbReference type="InterPro" id="IPR032710">
    <property type="entry name" value="NTF2-like_dom_sf"/>
</dbReference>
<dbReference type="AlphaFoldDB" id="A0A2S4M7W7"/>
<feature type="chain" id="PRO_5015521482" evidence="1">
    <location>
        <begin position="22"/>
        <end position="152"/>
    </location>
</feature>
<reference evidence="3 4" key="1">
    <citation type="submission" date="2018-01" db="EMBL/GenBank/DDBJ databases">
        <title>Genomic Encyclopedia of Type Strains, Phase III (KMG-III): the genomes of soil and plant-associated and newly described type strains.</title>
        <authorList>
            <person name="Whitman W."/>
        </authorList>
    </citation>
    <scope>NUCLEOTIDE SEQUENCE [LARGE SCALE GENOMIC DNA]</scope>
    <source>
        <strain evidence="3 4">1131</strain>
    </source>
</reference>
<evidence type="ECO:0000313" key="3">
    <source>
        <dbReference type="EMBL" id="POR50804.1"/>
    </source>
</evidence>
<organism evidence="3 4">
    <name type="scientific">Bosea psychrotolerans</name>
    <dbReference type="NCBI Taxonomy" id="1871628"/>
    <lineage>
        <taxon>Bacteria</taxon>
        <taxon>Pseudomonadati</taxon>
        <taxon>Pseudomonadota</taxon>
        <taxon>Alphaproteobacteria</taxon>
        <taxon>Hyphomicrobiales</taxon>
        <taxon>Boseaceae</taxon>
        <taxon>Bosea</taxon>
    </lineage>
</organism>
<keyword evidence="1" id="KW-0732">Signal</keyword>
<dbReference type="InterPro" id="IPR027843">
    <property type="entry name" value="DUF4440"/>
</dbReference>